<evidence type="ECO:0000256" key="1">
    <source>
        <dbReference type="SAM" id="MobiDB-lite"/>
    </source>
</evidence>
<dbReference type="AlphaFoldDB" id="A0A915I2Y8"/>
<evidence type="ECO:0000313" key="2">
    <source>
        <dbReference type="Proteomes" id="UP000887565"/>
    </source>
</evidence>
<reference evidence="3" key="1">
    <citation type="submission" date="2022-11" db="UniProtKB">
        <authorList>
            <consortium name="WormBaseParasite"/>
        </authorList>
    </citation>
    <scope>IDENTIFICATION</scope>
</reference>
<dbReference type="Proteomes" id="UP000887565">
    <property type="component" value="Unplaced"/>
</dbReference>
<accession>A0A915I2Y8</accession>
<evidence type="ECO:0000313" key="3">
    <source>
        <dbReference type="WBParaSite" id="nRc.2.0.1.t08492-RA"/>
    </source>
</evidence>
<protein>
    <submittedName>
        <fullName evidence="3">Uncharacterized protein</fullName>
    </submittedName>
</protein>
<dbReference type="WBParaSite" id="nRc.2.0.1.t08492-RA">
    <property type="protein sequence ID" value="nRc.2.0.1.t08492-RA"/>
    <property type="gene ID" value="nRc.2.0.1.g08492"/>
</dbReference>
<sequence>MLIPVFIKRAEDSNQDSSQQPRKCEHVAFLAQTLTSDNSIKNAGRPPPRPRSLLQPGGGPSPRPLNFPRLGSLWRRFDRPSPLFALAVLLALVLKSGLTPNIFVKVLKSLPTKSGLSLGCEKRIISQCRKCAGISAT</sequence>
<proteinExistence type="predicted"/>
<name>A0A915I2Y8_ROMCU</name>
<organism evidence="2 3">
    <name type="scientific">Romanomermis culicivorax</name>
    <name type="common">Nematode worm</name>
    <dbReference type="NCBI Taxonomy" id="13658"/>
    <lineage>
        <taxon>Eukaryota</taxon>
        <taxon>Metazoa</taxon>
        <taxon>Ecdysozoa</taxon>
        <taxon>Nematoda</taxon>
        <taxon>Enoplea</taxon>
        <taxon>Dorylaimia</taxon>
        <taxon>Mermithida</taxon>
        <taxon>Mermithoidea</taxon>
        <taxon>Mermithidae</taxon>
        <taxon>Romanomermis</taxon>
    </lineage>
</organism>
<feature type="region of interest" description="Disordered" evidence="1">
    <location>
        <begin position="36"/>
        <end position="65"/>
    </location>
</feature>
<keyword evidence="2" id="KW-1185">Reference proteome</keyword>